<proteinExistence type="predicted"/>
<dbReference type="WBParaSite" id="PS1159_v2.g24574.t1">
    <property type="protein sequence ID" value="PS1159_v2.g24574.t1"/>
    <property type="gene ID" value="PS1159_v2.g24574"/>
</dbReference>
<accession>A0AC35G6Q4</accession>
<reference evidence="2" key="1">
    <citation type="submission" date="2022-11" db="UniProtKB">
        <authorList>
            <consortium name="WormBaseParasite"/>
        </authorList>
    </citation>
    <scope>IDENTIFICATION</scope>
</reference>
<protein>
    <submittedName>
        <fullName evidence="2">Large ribosomal subunit protein uL15m</fullName>
    </submittedName>
</protein>
<evidence type="ECO:0000313" key="1">
    <source>
        <dbReference type="Proteomes" id="UP000887580"/>
    </source>
</evidence>
<sequence length="306" mass="34897">MSAKKIKSVTEKAVAYVEKTSRIKIQDLRDNPGARSTGRMVNAQAHNQAGHTIGELQRAAKPPLGWIWGDFYRPWHRMFPGERSFNGDINLRREYVPLSLLELQRMIDLNWINPDKLIDISTLCNTRLIRCSPALRQFGIDLTDEGAEIFAAKINIEVQWANQMTIAAIEKAGGKIRTAYYDLESLRAAVDPQKWFKDGNPIPGRKRPPHSLMSYYADPNNRGYLADESDITKSEQRLAEILEYERIVDPSSEELWKKEHKKPNEIFLGLKPGSLVSLADKKVFEPTNPAIIDYYNPAEPLADHLR</sequence>
<name>A0AC35G6Q4_9BILA</name>
<dbReference type="Proteomes" id="UP000887580">
    <property type="component" value="Unplaced"/>
</dbReference>
<organism evidence="1 2">
    <name type="scientific">Panagrolaimus sp. PS1159</name>
    <dbReference type="NCBI Taxonomy" id="55785"/>
    <lineage>
        <taxon>Eukaryota</taxon>
        <taxon>Metazoa</taxon>
        <taxon>Ecdysozoa</taxon>
        <taxon>Nematoda</taxon>
        <taxon>Chromadorea</taxon>
        <taxon>Rhabditida</taxon>
        <taxon>Tylenchina</taxon>
        <taxon>Panagrolaimomorpha</taxon>
        <taxon>Panagrolaimoidea</taxon>
        <taxon>Panagrolaimidae</taxon>
        <taxon>Panagrolaimus</taxon>
    </lineage>
</organism>
<evidence type="ECO:0000313" key="2">
    <source>
        <dbReference type="WBParaSite" id="PS1159_v2.g24574.t1"/>
    </source>
</evidence>